<dbReference type="InterPro" id="IPR014710">
    <property type="entry name" value="RmlC-like_jellyroll"/>
</dbReference>
<dbReference type="Proteomes" id="UP000636264">
    <property type="component" value="Unassembled WGS sequence"/>
</dbReference>
<evidence type="ECO:0000313" key="2">
    <source>
        <dbReference type="EMBL" id="GGA56350.1"/>
    </source>
</evidence>
<dbReference type="InterPro" id="IPR013096">
    <property type="entry name" value="Cupin_2"/>
</dbReference>
<dbReference type="InterPro" id="IPR052538">
    <property type="entry name" value="Flavonoid_dioxygenase-like"/>
</dbReference>
<dbReference type="EMBL" id="BMIF01000002">
    <property type="protein sequence ID" value="GGA56350.1"/>
    <property type="molecule type" value="Genomic_DNA"/>
</dbReference>
<dbReference type="InterPro" id="IPR011051">
    <property type="entry name" value="RmlC_Cupin_sf"/>
</dbReference>
<feature type="domain" description="Cupin type-2" evidence="1">
    <location>
        <begin position="43"/>
        <end position="105"/>
    </location>
</feature>
<name>A0A916W0H0_9HYPH</name>
<dbReference type="SUPFAM" id="SSF51182">
    <property type="entry name" value="RmlC-like cupins"/>
    <property type="match status" value="1"/>
</dbReference>
<dbReference type="AlphaFoldDB" id="A0A916W0H0"/>
<dbReference type="RefSeq" id="WP_188719605.1">
    <property type="nucleotide sequence ID" value="NZ_BMIF01000002.1"/>
</dbReference>
<keyword evidence="3" id="KW-1185">Reference proteome</keyword>
<evidence type="ECO:0000259" key="1">
    <source>
        <dbReference type="Pfam" id="PF07883"/>
    </source>
</evidence>
<proteinExistence type="predicted"/>
<reference evidence="2" key="1">
    <citation type="journal article" date="2014" name="Int. J. Syst. Evol. Microbiol.">
        <title>Complete genome sequence of Corynebacterium casei LMG S-19264T (=DSM 44701T), isolated from a smear-ripened cheese.</title>
        <authorList>
            <consortium name="US DOE Joint Genome Institute (JGI-PGF)"/>
            <person name="Walter F."/>
            <person name="Albersmeier A."/>
            <person name="Kalinowski J."/>
            <person name="Ruckert C."/>
        </authorList>
    </citation>
    <scope>NUCLEOTIDE SEQUENCE</scope>
    <source>
        <strain evidence="2">CGMCC 1.15320</strain>
    </source>
</reference>
<gene>
    <name evidence="2" type="ORF">GCM10011385_07310</name>
</gene>
<sequence>MPICVNINDIKEGQNVLQTRGGAMSTKMVYGNDCNMMIAVRGPGYHSHPHIHDAEQINYVTEGEVWVFINNDGFLMKAGDLCRIPRNAVHWAWNRSGGDVTLIEVHAPACDPLVRKNAVGLYFDDETPDLSTAVDTLRDGIDTDPMEIEARVLGMTVEELKAELEAAAE</sequence>
<dbReference type="PANTHER" id="PTHR43346:SF1">
    <property type="entry name" value="QUERCETIN 2,3-DIOXYGENASE-RELATED"/>
    <property type="match status" value="1"/>
</dbReference>
<dbReference type="PANTHER" id="PTHR43346">
    <property type="entry name" value="LIGAND BINDING DOMAIN PROTEIN, PUTATIVE (AFU_ORTHOLOGUE AFUA_6G14370)-RELATED"/>
    <property type="match status" value="1"/>
</dbReference>
<dbReference type="Pfam" id="PF07883">
    <property type="entry name" value="Cupin_2"/>
    <property type="match status" value="1"/>
</dbReference>
<accession>A0A916W0H0</accession>
<evidence type="ECO:0000313" key="3">
    <source>
        <dbReference type="Proteomes" id="UP000636264"/>
    </source>
</evidence>
<protein>
    <recommendedName>
        <fullName evidence="1">Cupin type-2 domain-containing protein</fullName>
    </recommendedName>
</protein>
<reference evidence="2" key="2">
    <citation type="submission" date="2020-09" db="EMBL/GenBank/DDBJ databases">
        <authorList>
            <person name="Sun Q."/>
            <person name="Zhou Y."/>
        </authorList>
    </citation>
    <scope>NUCLEOTIDE SEQUENCE</scope>
    <source>
        <strain evidence="2">CGMCC 1.15320</strain>
    </source>
</reference>
<organism evidence="2 3">
    <name type="scientific">Nitratireductor aestuarii</name>
    <dbReference type="NCBI Taxonomy" id="1735103"/>
    <lineage>
        <taxon>Bacteria</taxon>
        <taxon>Pseudomonadati</taxon>
        <taxon>Pseudomonadota</taxon>
        <taxon>Alphaproteobacteria</taxon>
        <taxon>Hyphomicrobiales</taxon>
        <taxon>Phyllobacteriaceae</taxon>
        <taxon>Nitratireductor</taxon>
    </lineage>
</organism>
<dbReference type="Gene3D" id="2.60.120.10">
    <property type="entry name" value="Jelly Rolls"/>
    <property type="match status" value="1"/>
</dbReference>
<comment type="caution">
    <text evidence="2">The sequence shown here is derived from an EMBL/GenBank/DDBJ whole genome shotgun (WGS) entry which is preliminary data.</text>
</comment>